<dbReference type="RefSeq" id="WP_154407370.1">
    <property type="nucleotide sequence ID" value="NZ_VUNR01000018.1"/>
</dbReference>
<proteinExistence type="predicted"/>
<keyword evidence="2" id="KW-1185">Reference proteome</keyword>
<evidence type="ECO:0000313" key="1">
    <source>
        <dbReference type="EMBL" id="MSU09200.1"/>
    </source>
</evidence>
<dbReference type="Proteomes" id="UP000433181">
    <property type="component" value="Unassembled WGS sequence"/>
</dbReference>
<dbReference type="GeneID" id="96779137"/>
<organism evidence="1 2">
    <name type="scientific">Anaerovibrio slackiae</name>
    <dbReference type="NCBI Taxonomy" id="2652309"/>
    <lineage>
        <taxon>Bacteria</taxon>
        <taxon>Bacillati</taxon>
        <taxon>Bacillota</taxon>
        <taxon>Negativicutes</taxon>
        <taxon>Selenomonadales</taxon>
        <taxon>Selenomonadaceae</taxon>
        <taxon>Anaerovibrio</taxon>
    </lineage>
</organism>
<sequence>MSTFREQLEDDLNVFFDAEEFAEEHELNGTMCSCIVQSPTAREVFLQGQAYDSYEGISGRQIVVHVKKSELPEIPAEGMTFTLDGEVMLVSACVEDMGNISITLHQNLR</sequence>
<dbReference type="EMBL" id="VUNR01000018">
    <property type="protein sequence ID" value="MSU09200.1"/>
    <property type="molecule type" value="Genomic_DNA"/>
</dbReference>
<reference evidence="1 2" key="1">
    <citation type="submission" date="2019-08" db="EMBL/GenBank/DDBJ databases">
        <title>In-depth cultivation of the pig gut microbiome towards novel bacterial diversity and tailored functional studies.</title>
        <authorList>
            <person name="Wylensek D."/>
            <person name="Hitch T.C.A."/>
            <person name="Clavel T."/>
        </authorList>
    </citation>
    <scope>NUCLEOTIDE SEQUENCE [LARGE SCALE GENOMIC DNA]</scope>
    <source>
        <strain evidence="1 2">WCA-693-APC-5D-A</strain>
    </source>
</reference>
<accession>A0A6I2UHZ7</accession>
<dbReference type="AlphaFoldDB" id="A0A6I2UHZ7"/>
<protein>
    <submittedName>
        <fullName evidence="1">Uncharacterized protein</fullName>
    </submittedName>
</protein>
<evidence type="ECO:0000313" key="2">
    <source>
        <dbReference type="Proteomes" id="UP000433181"/>
    </source>
</evidence>
<gene>
    <name evidence="1" type="ORF">FYJ84_09410</name>
</gene>
<comment type="caution">
    <text evidence="1">The sequence shown here is derived from an EMBL/GenBank/DDBJ whole genome shotgun (WGS) entry which is preliminary data.</text>
</comment>
<name>A0A6I2UHZ7_9FIRM</name>